<dbReference type="Pfam" id="PF02052">
    <property type="entry name" value="Gallidermin"/>
    <property type="match status" value="1"/>
</dbReference>
<comment type="caution">
    <text evidence="6">The sequence shown here is derived from an EMBL/GenBank/DDBJ whole genome shotgun (WGS) entry which is preliminary data.</text>
</comment>
<evidence type="ECO:0000256" key="2">
    <source>
        <dbReference type="ARBA" id="ARBA00022529"/>
    </source>
</evidence>
<evidence type="ECO:0000256" key="5">
    <source>
        <dbReference type="ARBA" id="ARBA00023048"/>
    </source>
</evidence>
<gene>
    <name evidence="6" type="ORF">H8R92_06390</name>
</gene>
<evidence type="ECO:0000256" key="4">
    <source>
        <dbReference type="ARBA" id="ARBA00023022"/>
    </source>
</evidence>
<proteinExistence type="inferred from homology"/>
<evidence type="ECO:0000256" key="1">
    <source>
        <dbReference type="ARBA" id="ARBA00009379"/>
    </source>
</evidence>
<keyword evidence="5" id="KW-0078">Bacteriocin</keyword>
<dbReference type="InterPro" id="IPR006079">
    <property type="entry name" value="Lantibiotic_typ-A_Bacillales"/>
</dbReference>
<keyword evidence="4" id="KW-0044">Antibiotic</keyword>
<evidence type="ECO:0000313" key="7">
    <source>
        <dbReference type="Proteomes" id="UP000662088"/>
    </source>
</evidence>
<keyword evidence="2" id="KW-0929">Antimicrobial</keyword>
<dbReference type="GO" id="GO:0005576">
    <property type="term" value="C:extracellular region"/>
    <property type="evidence" value="ECO:0007669"/>
    <property type="project" value="InterPro"/>
</dbReference>
<dbReference type="GO" id="GO:0031640">
    <property type="term" value="P:killing of cells of another organism"/>
    <property type="evidence" value="ECO:0007669"/>
    <property type="project" value="UniProtKB-KW"/>
</dbReference>
<comment type="similarity">
    <text evidence="1">Belongs to the type A lantibiotic family.</text>
</comment>
<dbReference type="GO" id="GO:0042742">
    <property type="term" value="P:defense response to bacterium"/>
    <property type="evidence" value="ECO:0007669"/>
    <property type="project" value="UniProtKB-KW"/>
</dbReference>
<keyword evidence="3" id="KW-0425">Lantibiotic</keyword>
<organism evidence="6 7">
    <name type="scientific">Clostridium lentum</name>
    <dbReference type="NCBI Taxonomy" id="2763037"/>
    <lineage>
        <taxon>Bacteria</taxon>
        <taxon>Bacillati</taxon>
        <taxon>Bacillota</taxon>
        <taxon>Clostridia</taxon>
        <taxon>Eubacteriales</taxon>
        <taxon>Clostridiaceae</taxon>
        <taxon>Clostridium</taxon>
    </lineage>
</organism>
<name>A0A8I0A6N5_9CLOT</name>
<dbReference type="RefSeq" id="WP_186835009.1">
    <property type="nucleotide sequence ID" value="NZ_JACOOQ010000008.1"/>
</dbReference>
<protein>
    <submittedName>
        <fullName evidence="6">Gallidermin/nisin family lantibiotic</fullName>
    </submittedName>
</protein>
<dbReference type="AlphaFoldDB" id="A0A8I0A6N5"/>
<accession>A0A8I0A6N5</accession>
<sequence>MAKLNDFDLDVKVKVDAQKVEPAITSKSLCTPGCITGVLMCITQNSCVSCNSCIKC</sequence>
<dbReference type="EMBL" id="JACOOQ010000008">
    <property type="protein sequence ID" value="MBC5640065.1"/>
    <property type="molecule type" value="Genomic_DNA"/>
</dbReference>
<dbReference type="NCBIfam" id="NF038155">
    <property type="entry name" value="lanthi_I_FDLD"/>
    <property type="match status" value="1"/>
</dbReference>
<evidence type="ECO:0000313" key="6">
    <source>
        <dbReference type="EMBL" id="MBC5640065.1"/>
    </source>
</evidence>
<dbReference type="NCBIfam" id="TIGR03731">
    <property type="entry name" value="lantibio_gallid"/>
    <property type="match status" value="1"/>
</dbReference>
<reference evidence="6" key="1">
    <citation type="submission" date="2020-08" db="EMBL/GenBank/DDBJ databases">
        <title>Genome public.</title>
        <authorList>
            <person name="Liu C."/>
            <person name="Sun Q."/>
        </authorList>
    </citation>
    <scope>NUCLEOTIDE SEQUENCE</scope>
    <source>
        <strain evidence="6">NSJ-42</strain>
    </source>
</reference>
<dbReference type="GO" id="GO:0005102">
    <property type="term" value="F:signaling receptor binding"/>
    <property type="evidence" value="ECO:0007669"/>
    <property type="project" value="UniProtKB-KW"/>
</dbReference>
<evidence type="ECO:0000256" key="3">
    <source>
        <dbReference type="ARBA" id="ARBA00022789"/>
    </source>
</evidence>
<keyword evidence="7" id="KW-1185">Reference proteome</keyword>
<dbReference type="Proteomes" id="UP000662088">
    <property type="component" value="Unassembled WGS sequence"/>
</dbReference>